<gene>
    <name evidence="2" type="ORF">O3P69_000319</name>
</gene>
<keyword evidence="1" id="KW-0472">Membrane</keyword>
<keyword evidence="1" id="KW-0812">Transmembrane</keyword>
<feature type="transmembrane region" description="Helical" evidence="1">
    <location>
        <begin position="15"/>
        <end position="34"/>
    </location>
</feature>
<dbReference type="EMBL" id="JARAKH010000005">
    <property type="protein sequence ID" value="KAK8404165.1"/>
    <property type="molecule type" value="Genomic_DNA"/>
</dbReference>
<dbReference type="AlphaFoldDB" id="A0AAW0UWV4"/>
<evidence type="ECO:0000313" key="2">
    <source>
        <dbReference type="EMBL" id="KAK8404165.1"/>
    </source>
</evidence>
<sequence length="158" mass="17775">MINNKAGPAFSNATYVMYYAVPYFVTLLASLSMIKRLLQQRKVTGSAVESSLDHVIHATTLVIFVLLAMDFPHIVLHMFPGEGLPSVIIHMIFFHHLTAVPIIFVGYNPSHRRAVLRILHRHLPPVCRRVLPQPPCASVVYCDSVEMRATHKFTTTAE</sequence>
<accession>A0AAW0UWV4</accession>
<proteinExistence type="predicted"/>
<feature type="transmembrane region" description="Helical" evidence="1">
    <location>
        <begin position="87"/>
        <end position="107"/>
    </location>
</feature>
<evidence type="ECO:0000313" key="3">
    <source>
        <dbReference type="Proteomes" id="UP001487740"/>
    </source>
</evidence>
<name>A0AAW0UWV4_SCYPA</name>
<feature type="transmembrane region" description="Helical" evidence="1">
    <location>
        <begin position="55"/>
        <end position="75"/>
    </location>
</feature>
<dbReference type="Proteomes" id="UP001487740">
    <property type="component" value="Unassembled WGS sequence"/>
</dbReference>
<reference evidence="2 3" key="1">
    <citation type="submission" date="2023-03" db="EMBL/GenBank/DDBJ databases">
        <title>High-quality genome of Scylla paramamosain provides insights in environmental adaptation.</title>
        <authorList>
            <person name="Zhang L."/>
        </authorList>
    </citation>
    <scope>NUCLEOTIDE SEQUENCE [LARGE SCALE GENOMIC DNA]</scope>
    <source>
        <strain evidence="2">LZ_2023a</strain>
        <tissue evidence="2">Muscle</tissue>
    </source>
</reference>
<organism evidence="2 3">
    <name type="scientific">Scylla paramamosain</name>
    <name type="common">Mud crab</name>
    <dbReference type="NCBI Taxonomy" id="85552"/>
    <lineage>
        <taxon>Eukaryota</taxon>
        <taxon>Metazoa</taxon>
        <taxon>Ecdysozoa</taxon>
        <taxon>Arthropoda</taxon>
        <taxon>Crustacea</taxon>
        <taxon>Multicrustacea</taxon>
        <taxon>Malacostraca</taxon>
        <taxon>Eumalacostraca</taxon>
        <taxon>Eucarida</taxon>
        <taxon>Decapoda</taxon>
        <taxon>Pleocyemata</taxon>
        <taxon>Brachyura</taxon>
        <taxon>Eubrachyura</taxon>
        <taxon>Portunoidea</taxon>
        <taxon>Portunidae</taxon>
        <taxon>Portuninae</taxon>
        <taxon>Scylla</taxon>
    </lineage>
</organism>
<evidence type="ECO:0000256" key="1">
    <source>
        <dbReference type="SAM" id="Phobius"/>
    </source>
</evidence>
<keyword evidence="3" id="KW-1185">Reference proteome</keyword>
<protein>
    <recommendedName>
        <fullName evidence="4">G protein-coupled receptor</fullName>
    </recommendedName>
</protein>
<dbReference type="SUPFAM" id="SSF81321">
    <property type="entry name" value="Family A G protein-coupled receptor-like"/>
    <property type="match status" value="1"/>
</dbReference>
<dbReference type="Gene3D" id="1.20.1070.10">
    <property type="entry name" value="Rhodopsin 7-helix transmembrane proteins"/>
    <property type="match status" value="1"/>
</dbReference>
<comment type="caution">
    <text evidence="2">The sequence shown here is derived from an EMBL/GenBank/DDBJ whole genome shotgun (WGS) entry which is preliminary data.</text>
</comment>
<keyword evidence="1" id="KW-1133">Transmembrane helix</keyword>
<evidence type="ECO:0008006" key="4">
    <source>
        <dbReference type="Google" id="ProtNLM"/>
    </source>
</evidence>